<gene>
    <name evidence="3" type="ORF">F8153_09215</name>
</gene>
<dbReference type="RefSeq" id="WP_151866067.1">
    <property type="nucleotide sequence ID" value="NZ_WBZB01000032.1"/>
</dbReference>
<proteinExistence type="inferred from homology"/>
<dbReference type="Gene3D" id="3.30.2310.20">
    <property type="entry name" value="RelE-like"/>
    <property type="match status" value="1"/>
</dbReference>
<name>A0A833M7W4_9FIRM</name>
<evidence type="ECO:0000313" key="4">
    <source>
        <dbReference type="Proteomes" id="UP000465601"/>
    </source>
</evidence>
<evidence type="ECO:0000256" key="1">
    <source>
        <dbReference type="ARBA" id="ARBA00006226"/>
    </source>
</evidence>
<dbReference type="EMBL" id="WBZB01000032">
    <property type="protein sequence ID" value="KAB3529402.1"/>
    <property type="molecule type" value="Genomic_DNA"/>
</dbReference>
<evidence type="ECO:0000313" key="3">
    <source>
        <dbReference type="EMBL" id="KAB3529402.1"/>
    </source>
</evidence>
<dbReference type="InterPro" id="IPR051803">
    <property type="entry name" value="TA_system_RelE-like_toxin"/>
</dbReference>
<evidence type="ECO:0000256" key="2">
    <source>
        <dbReference type="ARBA" id="ARBA00022649"/>
    </source>
</evidence>
<dbReference type="InterPro" id="IPR007712">
    <property type="entry name" value="RelE/ParE_toxin"/>
</dbReference>
<keyword evidence="2" id="KW-1277">Toxin-antitoxin system</keyword>
<sequence>MKKKFRIEYLPIAEKDLLEIFEYIQNDNSSAAINFIDELDSSISKLENFPFIGHIPKDTRLQYLNYRVLVVQNYLIFYVVIEDVVEIRRILHGKRKYSFFMNEL</sequence>
<dbReference type="OrthoDB" id="3268478at2"/>
<dbReference type="Pfam" id="PF05016">
    <property type="entry name" value="ParE_toxin"/>
    <property type="match status" value="1"/>
</dbReference>
<comment type="similarity">
    <text evidence="1">Belongs to the RelE toxin family.</text>
</comment>
<dbReference type="PANTHER" id="PTHR33755">
    <property type="entry name" value="TOXIN PARE1-RELATED"/>
    <property type="match status" value="1"/>
</dbReference>
<keyword evidence="4" id="KW-1185">Reference proteome</keyword>
<comment type="caution">
    <text evidence="3">The sequence shown here is derived from an EMBL/GenBank/DDBJ whole genome shotgun (WGS) entry which is preliminary data.</text>
</comment>
<organism evidence="3 4">
    <name type="scientific">Alkaliphilus serpentinus</name>
    <dbReference type="NCBI Taxonomy" id="1482731"/>
    <lineage>
        <taxon>Bacteria</taxon>
        <taxon>Bacillati</taxon>
        <taxon>Bacillota</taxon>
        <taxon>Clostridia</taxon>
        <taxon>Peptostreptococcales</taxon>
        <taxon>Natronincolaceae</taxon>
        <taxon>Alkaliphilus</taxon>
    </lineage>
</organism>
<protein>
    <submittedName>
        <fullName evidence="3">Type II toxin-antitoxin system RelE/ParE family toxin</fullName>
    </submittedName>
</protein>
<dbReference type="AlphaFoldDB" id="A0A833M7W4"/>
<dbReference type="NCBIfam" id="TIGR02385">
    <property type="entry name" value="RelE_StbE"/>
    <property type="match status" value="1"/>
</dbReference>
<reference evidence="3 4" key="1">
    <citation type="submission" date="2019-10" db="EMBL/GenBank/DDBJ databases">
        <title>Alkaliphilus serpentinus sp. nov. and Alkaliphilus pronyensis sp. nov., two novel anaerobic alkaliphilic species isolated from the serpentinized-hosted hydrothermal field of the Prony Bay (New Caledonia).</title>
        <authorList>
            <person name="Postec A."/>
        </authorList>
    </citation>
    <scope>NUCLEOTIDE SEQUENCE [LARGE SCALE GENOMIC DNA]</scope>
    <source>
        <strain evidence="3 4">LacT</strain>
    </source>
</reference>
<dbReference type="InterPro" id="IPR035093">
    <property type="entry name" value="RelE/ParE_toxin_dom_sf"/>
</dbReference>
<accession>A0A833M7W4</accession>
<dbReference type="Proteomes" id="UP000465601">
    <property type="component" value="Unassembled WGS sequence"/>
</dbReference>